<evidence type="ECO:0000313" key="2">
    <source>
        <dbReference type="EMBL" id="MFC0321748.1"/>
    </source>
</evidence>
<evidence type="ECO:0000313" key="3">
    <source>
        <dbReference type="Proteomes" id="UP001589774"/>
    </source>
</evidence>
<protein>
    <submittedName>
        <fullName evidence="2">DUF4870 domain-containing protein</fullName>
    </submittedName>
</protein>
<organism evidence="2 3">
    <name type="scientific">Olivibacter oleidegradans</name>
    <dbReference type="NCBI Taxonomy" id="760123"/>
    <lineage>
        <taxon>Bacteria</taxon>
        <taxon>Pseudomonadati</taxon>
        <taxon>Bacteroidota</taxon>
        <taxon>Sphingobacteriia</taxon>
        <taxon>Sphingobacteriales</taxon>
        <taxon>Sphingobacteriaceae</taxon>
        <taxon>Olivibacter</taxon>
    </lineage>
</organism>
<feature type="transmembrane region" description="Helical" evidence="1">
    <location>
        <begin position="65"/>
        <end position="88"/>
    </location>
</feature>
<evidence type="ECO:0000256" key="1">
    <source>
        <dbReference type="SAM" id="Phobius"/>
    </source>
</evidence>
<dbReference type="RefSeq" id="WP_013665875.1">
    <property type="nucleotide sequence ID" value="NZ_JBHLWO010000007.1"/>
</dbReference>
<keyword evidence="1" id="KW-1133">Transmembrane helix</keyword>
<gene>
    <name evidence="2" type="ORF">ACFFI0_25775</name>
</gene>
<accession>A0ABV6HUX5</accession>
<keyword evidence="1" id="KW-0812">Transmembrane</keyword>
<dbReference type="Proteomes" id="UP001589774">
    <property type="component" value="Unassembled WGS sequence"/>
</dbReference>
<sequence length="108" mass="12116">MTNKNMSIIAYLTIIGWVIAYLNYQKSEEKSSLVGYHLSQALGIFIFHIILSILTTVVLTLLPSLATLCYLILLIPLILLLLGIITAFNEVKKPVPFIGKLFEGKFNF</sequence>
<keyword evidence="3" id="KW-1185">Reference proteome</keyword>
<proteinExistence type="predicted"/>
<feature type="transmembrane region" description="Helical" evidence="1">
    <location>
        <begin position="6"/>
        <end position="24"/>
    </location>
</feature>
<reference evidence="2 3" key="1">
    <citation type="submission" date="2024-09" db="EMBL/GenBank/DDBJ databases">
        <authorList>
            <person name="Sun Q."/>
            <person name="Mori K."/>
        </authorList>
    </citation>
    <scope>NUCLEOTIDE SEQUENCE [LARGE SCALE GENOMIC DNA]</scope>
    <source>
        <strain evidence="2 3">CCM 7765</strain>
    </source>
</reference>
<dbReference type="EMBL" id="JBHLWO010000007">
    <property type="protein sequence ID" value="MFC0321748.1"/>
    <property type="molecule type" value="Genomic_DNA"/>
</dbReference>
<feature type="transmembrane region" description="Helical" evidence="1">
    <location>
        <begin position="36"/>
        <end position="59"/>
    </location>
</feature>
<name>A0ABV6HUX5_9SPHI</name>
<comment type="caution">
    <text evidence="2">The sequence shown here is derived from an EMBL/GenBank/DDBJ whole genome shotgun (WGS) entry which is preliminary data.</text>
</comment>
<keyword evidence="1" id="KW-0472">Membrane</keyword>